<dbReference type="Proteomes" id="UP000663861">
    <property type="component" value="Unassembled WGS sequence"/>
</dbReference>
<dbReference type="PANTHER" id="PTHR19879:SF9">
    <property type="entry name" value="TRANSCRIPTION INITIATION FACTOR TFIID SUBUNIT 5"/>
    <property type="match status" value="1"/>
</dbReference>
<keyword evidence="2" id="KW-0677">Repeat</keyword>
<evidence type="ECO:0000313" key="6">
    <source>
        <dbReference type="Proteomes" id="UP000663861"/>
    </source>
</evidence>
<dbReference type="AlphaFoldDB" id="A0A8H3BPS0"/>
<feature type="repeat" description="WD" evidence="3">
    <location>
        <begin position="275"/>
        <end position="316"/>
    </location>
</feature>
<dbReference type="InterPro" id="IPR011009">
    <property type="entry name" value="Kinase-like_dom_sf"/>
</dbReference>
<evidence type="ECO:0000256" key="3">
    <source>
        <dbReference type="PROSITE-ProRule" id="PRU00221"/>
    </source>
</evidence>
<dbReference type="SUPFAM" id="SSF50978">
    <property type="entry name" value="WD40 repeat-like"/>
    <property type="match status" value="1"/>
</dbReference>
<feature type="repeat" description="WD" evidence="3">
    <location>
        <begin position="232"/>
        <end position="273"/>
    </location>
</feature>
<organism evidence="5 6">
    <name type="scientific">Rhizoctonia solani</name>
    <dbReference type="NCBI Taxonomy" id="456999"/>
    <lineage>
        <taxon>Eukaryota</taxon>
        <taxon>Fungi</taxon>
        <taxon>Dikarya</taxon>
        <taxon>Basidiomycota</taxon>
        <taxon>Agaricomycotina</taxon>
        <taxon>Agaricomycetes</taxon>
        <taxon>Cantharellales</taxon>
        <taxon>Ceratobasidiaceae</taxon>
        <taxon>Rhizoctonia</taxon>
    </lineage>
</organism>
<dbReference type="CDD" id="cd00200">
    <property type="entry name" value="WD40"/>
    <property type="match status" value="1"/>
</dbReference>
<dbReference type="InterPro" id="IPR036322">
    <property type="entry name" value="WD40_repeat_dom_sf"/>
</dbReference>
<dbReference type="InterPro" id="IPR019775">
    <property type="entry name" value="WD40_repeat_CS"/>
</dbReference>
<dbReference type="GO" id="GO:0035097">
    <property type="term" value="C:histone methyltransferase complex"/>
    <property type="evidence" value="ECO:0007669"/>
    <property type="project" value="UniProtKB-ARBA"/>
</dbReference>
<dbReference type="InterPro" id="IPR020472">
    <property type="entry name" value="WD40_PAC1"/>
</dbReference>
<reference evidence="5" key="1">
    <citation type="submission" date="2021-01" db="EMBL/GenBank/DDBJ databases">
        <authorList>
            <person name="Kaushik A."/>
        </authorList>
    </citation>
    <scope>NUCLEOTIDE SEQUENCE</scope>
    <source>
        <strain evidence="5">AG4-RS23</strain>
    </source>
</reference>
<dbReference type="Pfam" id="PF07714">
    <property type="entry name" value="PK_Tyr_Ser-Thr"/>
    <property type="match status" value="1"/>
</dbReference>
<dbReference type="PROSITE" id="PS50082">
    <property type="entry name" value="WD_REPEATS_2"/>
    <property type="match status" value="7"/>
</dbReference>
<dbReference type="InterPro" id="IPR015943">
    <property type="entry name" value="WD40/YVTN_repeat-like_dom_sf"/>
</dbReference>
<comment type="caution">
    <text evidence="5">The sequence shown here is derived from an EMBL/GenBank/DDBJ whole genome shotgun (WGS) entry which is preliminary data.</text>
</comment>
<dbReference type="GO" id="GO:0004672">
    <property type="term" value="F:protein kinase activity"/>
    <property type="evidence" value="ECO:0007669"/>
    <property type="project" value="InterPro"/>
</dbReference>
<proteinExistence type="predicted"/>
<feature type="repeat" description="WD" evidence="3">
    <location>
        <begin position="318"/>
        <end position="359"/>
    </location>
</feature>
<dbReference type="InterPro" id="IPR001245">
    <property type="entry name" value="Ser-Thr/Tyr_kinase_cat_dom"/>
</dbReference>
<gene>
    <name evidence="5" type="ORF">RDB_LOCUS69588</name>
</gene>
<dbReference type="SUPFAM" id="SSF56112">
    <property type="entry name" value="Protein kinase-like (PK-like)"/>
    <property type="match status" value="1"/>
</dbReference>
<dbReference type="PRINTS" id="PR00320">
    <property type="entry name" value="GPROTEINBRPT"/>
</dbReference>
<dbReference type="PROSITE" id="PS50011">
    <property type="entry name" value="PROTEIN_KINASE_DOM"/>
    <property type="match status" value="1"/>
</dbReference>
<name>A0A8H3BPS0_9AGAM</name>
<dbReference type="InterPro" id="IPR000719">
    <property type="entry name" value="Prot_kinase_dom"/>
</dbReference>
<feature type="repeat" description="WD" evidence="3">
    <location>
        <begin position="189"/>
        <end position="230"/>
    </location>
</feature>
<accession>A0A8H3BPS0</accession>
<sequence>MICRTHRHIATTTQILLHNINTFQRFLLVAGLLVLLKTMTRSRPSASSLGLIIRNLGGHEYGVRSVTFSPDGRSIASGSYDSTIRLWDADDPFPTPSANHHPFMGHTGAITSISYSSSGNMIASGSTDCTIRLWETASGRTVGRPLNKHIGYVNSVAFSPSANLVASGSADKTIMLWDTSYYDPQPTIFNGHLNWVNSIAFCRNGVRLVSGSHDKTIRVWDVERRTMIGKPYEEHSRAVLSTVFAPNGYQIASGSEDNTIRLWDIRSGKRVSKAYTGHTQAVCSLAFAPNGMYIASGCWDKTVRAWDVRNGHLLAEPFRRHTHWVNSVSFSPCSTRIVSGSEDRNVMIWRFLEDDSEEEGELPGSEAVDYHMSTLTSFNFGPPPTPLPTLDHFDLLPHRMEVRPRQMSSQEMFAQLVAQNCRDLSSEIDNDEYSSMAIHGGAMGDIYRGKLRDGTDIAVKVWRMASMPEGGSKHMKRAMREIYNWSKMKHENIQELMGIVLLHGRLGMVSIWMENGNLRDYIRKNRDCDRYSLCSQVASAATQIIGRRFHTQVHGDLKAVNVLVSMDGIVKISDFDHSILSESSLIFSETTNRGGGTLRWMAPELLLEGNIAAERSRECDVYALGMRDQGVLGALYKKKPPKQPGELSGTGTPRAAIWRTLLTCWDHDPTSRPTAYQIWQFFKNLVY</sequence>
<dbReference type="FunFam" id="2.130.10.10:FF:000228">
    <property type="entry name" value="COMPASS-like H3K4 histone methylase component WDR5A"/>
    <property type="match status" value="1"/>
</dbReference>
<dbReference type="InterPro" id="IPR001680">
    <property type="entry name" value="WD40_rpt"/>
</dbReference>
<dbReference type="Gene3D" id="1.10.510.10">
    <property type="entry name" value="Transferase(Phosphotransferase) domain 1"/>
    <property type="match status" value="1"/>
</dbReference>
<protein>
    <recommendedName>
        <fullName evidence="4">Protein kinase domain-containing protein</fullName>
    </recommendedName>
</protein>
<dbReference type="EMBL" id="CAJMWY010001214">
    <property type="protein sequence ID" value="CAE6461769.1"/>
    <property type="molecule type" value="Genomic_DNA"/>
</dbReference>
<evidence type="ECO:0000313" key="5">
    <source>
        <dbReference type="EMBL" id="CAE6461769.1"/>
    </source>
</evidence>
<dbReference type="SMART" id="SM00220">
    <property type="entry name" value="S_TKc"/>
    <property type="match status" value="1"/>
</dbReference>
<feature type="domain" description="Protein kinase" evidence="4">
    <location>
        <begin position="432"/>
        <end position="682"/>
    </location>
</feature>
<dbReference type="SMART" id="SM00320">
    <property type="entry name" value="WD40"/>
    <property type="match status" value="7"/>
</dbReference>
<dbReference type="PROSITE" id="PS50294">
    <property type="entry name" value="WD_REPEATS_REGION"/>
    <property type="match status" value="7"/>
</dbReference>
<evidence type="ECO:0000256" key="1">
    <source>
        <dbReference type="ARBA" id="ARBA00022574"/>
    </source>
</evidence>
<evidence type="ECO:0000256" key="2">
    <source>
        <dbReference type="ARBA" id="ARBA00022737"/>
    </source>
</evidence>
<dbReference type="GO" id="GO:0005524">
    <property type="term" value="F:ATP binding"/>
    <property type="evidence" value="ECO:0007669"/>
    <property type="project" value="InterPro"/>
</dbReference>
<dbReference type="Gene3D" id="2.130.10.10">
    <property type="entry name" value="YVTN repeat-like/Quinoprotein amine dehydrogenase"/>
    <property type="match status" value="4"/>
</dbReference>
<feature type="repeat" description="WD" evidence="3">
    <location>
        <begin position="56"/>
        <end position="88"/>
    </location>
</feature>
<dbReference type="Pfam" id="PF00400">
    <property type="entry name" value="WD40"/>
    <property type="match status" value="7"/>
</dbReference>
<keyword evidence="1 3" id="KW-0853">WD repeat</keyword>
<dbReference type="PROSITE" id="PS00678">
    <property type="entry name" value="WD_REPEATS_1"/>
    <property type="match status" value="4"/>
</dbReference>
<feature type="repeat" description="WD" evidence="3">
    <location>
        <begin position="103"/>
        <end position="144"/>
    </location>
</feature>
<evidence type="ECO:0000259" key="4">
    <source>
        <dbReference type="PROSITE" id="PS50011"/>
    </source>
</evidence>
<dbReference type="PANTHER" id="PTHR19879">
    <property type="entry name" value="TRANSCRIPTION INITIATION FACTOR TFIID"/>
    <property type="match status" value="1"/>
</dbReference>
<feature type="repeat" description="WD" evidence="3">
    <location>
        <begin position="146"/>
        <end position="178"/>
    </location>
</feature>